<comment type="caution">
    <text evidence="2">The sequence shown here is derived from an EMBL/GenBank/DDBJ whole genome shotgun (WGS) entry which is preliminary data.</text>
</comment>
<organism evidence="2 3">
    <name type="scientific">Puccinia sorghi</name>
    <dbReference type="NCBI Taxonomy" id="27349"/>
    <lineage>
        <taxon>Eukaryota</taxon>
        <taxon>Fungi</taxon>
        <taxon>Dikarya</taxon>
        <taxon>Basidiomycota</taxon>
        <taxon>Pucciniomycotina</taxon>
        <taxon>Pucciniomycetes</taxon>
        <taxon>Pucciniales</taxon>
        <taxon>Pucciniaceae</taxon>
        <taxon>Puccinia</taxon>
    </lineage>
</organism>
<keyword evidence="3" id="KW-1185">Reference proteome</keyword>
<dbReference type="EMBL" id="LAVV01007313">
    <property type="protein sequence ID" value="KNZ56344.1"/>
    <property type="molecule type" value="Genomic_DNA"/>
</dbReference>
<evidence type="ECO:0000313" key="3">
    <source>
        <dbReference type="Proteomes" id="UP000037035"/>
    </source>
</evidence>
<proteinExistence type="predicted"/>
<feature type="compositionally biased region" description="Polar residues" evidence="1">
    <location>
        <begin position="8"/>
        <end position="42"/>
    </location>
</feature>
<name>A0A0L6V6M1_9BASI</name>
<evidence type="ECO:0000256" key="1">
    <source>
        <dbReference type="SAM" id="MobiDB-lite"/>
    </source>
</evidence>
<dbReference type="OrthoDB" id="99432at2759"/>
<accession>A0A0L6V6M1</accession>
<evidence type="ECO:0000313" key="2">
    <source>
        <dbReference type="EMBL" id="KNZ56344.1"/>
    </source>
</evidence>
<protein>
    <submittedName>
        <fullName evidence="2">Uncharacterized protein</fullName>
    </submittedName>
</protein>
<dbReference type="Proteomes" id="UP000037035">
    <property type="component" value="Unassembled WGS sequence"/>
</dbReference>
<reference evidence="2 3" key="1">
    <citation type="submission" date="2015-08" db="EMBL/GenBank/DDBJ databases">
        <title>Next Generation Sequencing and Analysis of the Genome of Puccinia sorghi L Schw, the Causal Agent of Maize Common Rust.</title>
        <authorList>
            <person name="Rochi L."/>
            <person name="Burguener G."/>
            <person name="Darino M."/>
            <person name="Turjanski A."/>
            <person name="Kreff E."/>
            <person name="Dieguez M.J."/>
            <person name="Sacco F."/>
        </authorList>
    </citation>
    <scope>NUCLEOTIDE SEQUENCE [LARGE SCALE GENOMIC DNA]</scope>
    <source>
        <strain evidence="2 3">RO10H11247</strain>
    </source>
</reference>
<dbReference type="VEuPathDB" id="FungiDB:VP01_2429g1"/>
<feature type="region of interest" description="Disordered" evidence="1">
    <location>
        <begin position="1"/>
        <end position="48"/>
    </location>
</feature>
<gene>
    <name evidence="2" type="ORF">VP01_2429g1</name>
</gene>
<sequence>MAELHPSISDNQEETQVANNHSKTQNNPNEQSAFSNPSQTNDHVPLGLRDTVRLTGARSGVRSRTCTTNNNHTSCDSNPLKINFCHMTNSKKLTGQGVCPLVWIREAKKVDKAIQNRAAHNVLIDNEGDEDGNTNDKRSVFFY</sequence>
<dbReference type="AlphaFoldDB" id="A0A0L6V6M1"/>